<reference evidence="2 3" key="1">
    <citation type="submission" date="2020-12" db="EMBL/GenBank/DDBJ databases">
        <title>Vagococcus allomyrinae sp. nov. and Enterococcus lavae sp. nov., isolated from the larvae of Allomyrina dichotoma.</title>
        <authorList>
            <person name="Lee S.D."/>
        </authorList>
    </citation>
    <scope>NUCLEOTIDE SEQUENCE [LARGE SCALE GENOMIC DNA]</scope>
    <source>
        <strain evidence="2 3">BWM-S5</strain>
    </source>
</reference>
<dbReference type="EMBL" id="JAEDXU010000003">
    <property type="protein sequence ID" value="MBP1045966.1"/>
    <property type="molecule type" value="Genomic_DNA"/>
</dbReference>
<dbReference type="Proteomes" id="UP000673375">
    <property type="component" value="Unassembled WGS sequence"/>
</dbReference>
<organism evidence="2 3">
    <name type="scientific">Enterococcus larvae</name>
    <dbReference type="NCBI Taxonomy" id="2794352"/>
    <lineage>
        <taxon>Bacteria</taxon>
        <taxon>Bacillati</taxon>
        <taxon>Bacillota</taxon>
        <taxon>Bacilli</taxon>
        <taxon>Lactobacillales</taxon>
        <taxon>Enterococcaceae</taxon>
        <taxon>Enterococcus</taxon>
    </lineage>
</organism>
<sequence length="226" mass="24728">MDNFTNRIHRVGRITVFFCLTAFVLSAVVLSWIYGTALDFPVIFKNAWPIILTFTIAGFSENLSYAPIIGPGALYISCITGNLSNIKVPAAINGQKLLDLEPGSEKSDVLSIIIVSVCTIVTTVLMFFGMLFLAPLIEPVYNNPIIKPAFDNLLPALFGALIAPQIMSNIKVNLPIFLVPSGLLLLTDPVFFQNNQGLILLGCALIAIAYSYLMMPKNDEIPEMEE</sequence>
<name>A0ABS4CHD2_9ENTE</name>
<keyword evidence="3" id="KW-1185">Reference proteome</keyword>
<keyword evidence="1" id="KW-0472">Membrane</keyword>
<gene>
    <name evidence="2" type="ORF">I6N96_06705</name>
</gene>
<feature type="transmembrane region" description="Helical" evidence="1">
    <location>
        <begin position="109"/>
        <end position="137"/>
    </location>
</feature>
<evidence type="ECO:0000256" key="1">
    <source>
        <dbReference type="SAM" id="Phobius"/>
    </source>
</evidence>
<keyword evidence="1" id="KW-0812">Transmembrane</keyword>
<protein>
    <submittedName>
        <fullName evidence="2">Uncharacterized protein</fullName>
    </submittedName>
</protein>
<feature type="transmembrane region" description="Helical" evidence="1">
    <location>
        <begin position="198"/>
        <end position="215"/>
    </location>
</feature>
<feature type="transmembrane region" description="Helical" evidence="1">
    <location>
        <begin position="12"/>
        <end position="34"/>
    </location>
</feature>
<dbReference type="RefSeq" id="WP_209556798.1">
    <property type="nucleotide sequence ID" value="NZ_JAEDXU010000003.1"/>
</dbReference>
<accession>A0ABS4CHD2</accession>
<evidence type="ECO:0000313" key="2">
    <source>
        <dbReference type="EMBL" id="MBP1045966.1"/>
    </source>
</evidence>
<proteinExistence type="predicted"/>
<keyword evidence="1" id="KW-1133">Transmembrane helix</keyword>
<comment type="caution">
    <text evidence="2">The sequence shown here is derived from an EMBL/GenBank/DDBJ whole genome shotgun (WGS) entry which is preliminary data.</text>
</comment>
<evidence type="ECO:0000313" key="3">
    <source>
        <dbReference type="Proteomes" id="UP000673375"/>
    </source>
</evidence>